<evidence type="ECO:0000256" key="4">
    <source>
        <dbReference type="ARBA" id="ARBA00023242"/>
    </source>
</evidence>
<dbReference type="InterPro" id="IPR009057">
    <property type="entry name" value="Homeodomain-like_sf"/>
</dbReference>
<keyword evidence="3" id="KW-0804">Transcription</keyword>
<dbReference type="InterPro" id="IPR056067">
    <property type="entry name" value="DUF7650"/>
</dbReference>
<gene>
    <name evidence="8" type="ORF">DH2020_027326</name>
</gene>
<evidence type="ECO:0008006" key="10">
    <source>
        <dbReference type="Google" id="ProtNLM"/>
    </source>
</evidence>
<reference evidence="8 9" key="1">
    <citation type="journal article" date="2021" name="Comput. Struct. Biotechnol. J.">
        <title>De novo genome assembly of the potent medicinal plant Rehmannia glutinosa using nanopore technology.</title>
        <authorList>
            <person name="Ma L."/>
            <person name="Dong C."/>
            <person name="Song C."/>
            <person name="Wang X."/>
            <person name="Zheng X."/>
            <person name="Niu Y."/>
            <person name="Chen S."/>
            <person name="Feng W."/>
        </authorList>
    </citation>
    <scope>NUCLEOTIDE SEQUENCE [LARGE SCALE GENOMIC DNA]</scope>
    <source>
        <strain evidence="8">DH-2019</strain>
    </source>
</reference>
<feature type="compositionally biased region" description="Basic and acidic residues" evidence="5">
    <location>
        <begin position="405"/>
        <end position="432"/>
    </location>
</feature>
<feature type="region of interest" description="Disordered" evidence="5">
    <location>
        <begin position="534"/>
        <end position="596"/>
    </location>
</feature>
<feature type="domain" description="DUF7650" evidence="6">
    <location>
        <begin position="306"/>
        <end position="394"/>
    </location>
</feature>
<feature type="compositionally biased region" description="Acidic residues" evidence="5">
    <location>
        <begin position="486"/>
        <end position="496"/>
    </location>
</feature>
<dbReference type="PANTHER" id="PTHR13859:SF11">
    <property type="entry name" value="GRUNGE, ISOFORM J"/>
    <property type="match status" value="1"/>
</dbReference>
<feature type="region of interest" description="Disordered" evidence="5">
    <location>
        <begin position="397"/>
        <end position="439"/>
    </location>
</feature>
<accession>A0ABR0VUI1</accession>
<dbReference type="Proteomes" id="UP001318860">
    <property type="component" value="Unassembled WGS sequence"/>
</dbReference>
<feature type="region of interest" description="Disordered" evidence="5">
    <location>
        <begin position="629"/>
        <end position="715"/>
    </location>
</feature>
<keyword evidence="4" id="KW-0539">Nucleus</keyword>
<evidence type="ECO:0000256" key="3">
    <source>
        <dbReference type="ARBA" id="ARBA00023163"/>
    </source>
</evidence>
<evidence type="ECO:0000256" key="1">
    <source>
        <dbReference type="ARBA" id="ARBA00004123"/>
    </source>
</evidence>
<feature type="compositionally biased region" description="Polar residues" evidence="5">
    <location>
        <begin position="470"/>
        <end position="480"/>
    </location>
</feature>
<evidence type="ECO:0000313" key="9">
    <source>
        <dbReference type="Proteomes" id="UP001318860"/>
    </source>
</evidence>
<evidence type="ECO:0000259" key="6">
    <source>
        <dbReference type="Pfam" id="PF24662"/>
    </source>
</evidence>
<dbReference type="EMBL" id="JABTTQ020000574">
    <property type="protein sequence ID" value="KAK6138928.1"/>
    <property type="molecule type" value="Genomic_DNA"/>
</dbReference>
<dbReference type="Pfam" id="PF24662">
    <property type="entry name" value="DUF7650"/>
    <property type="match status" value="1"/>
</dbReference>
<evidence type="ECO:0000256" key="2">
    <source>
        <dbReference type="ARBA" id="ARBA00023015"/>
    </source>
</evidence>
<feature type="compositionally biased region" description="Low complexity" evidence="5">
    <location>
        <begin position="686"/>
        <end position="695"/>
    </location>
</feature>
<comment type="caution">
    <text evidence="8">The sequence shown here is derived from an EMBL/GenBank/DDBJ whole genome shotgun (WGS) entry which is preliminary data.</text>
</comment>
<feature type="compositionally biased region" description="Basic residues" evidence="5">
    <location>
        <begin position="566"/>
        <end position="575"/>
    </location>
</feature>
<dbReference type="InterPro" id="IPR057712">
    <property type="entry name" value="DUF7952"/>
</dbReference>
<dbReference type="Pfam" id="PF25826">
    <property type="entry name" value="DUF7952"/>
    <property type="match status" value="1"/>
</dbReference>
<organism evidence="8 9">
    <name type="scientific">Rehmannia glutinosa</name>
    <name type="common">Chinese foxglove</name>
    <dbReference type="NCBI Taxonomy" id="99300"/>
    <lineage>
        <taxon>Eukaryota</taxon>
        <taxon>Viridiplantae</taxon>
        <taxon>Streptophyta</taxon>
        <taxon>Embryophyta</taxon>
        <taxon>Tracheophyta</taxon>
        <taxon>Spermatophyta</taxon>
        <taxon>Magnoliopsida</taxon>
        <taxon>eudicotyledons</taxon>
        <taxon>Gunneridae</taxon>
        <taxon>Pentapetalae</taxon>
        <taxon>asterids</taxon>
        <taxon>lamiids</taxon>
        <taxon>Lamiales</taxon>
        <taxon>Orobanchaceae</taxon>
        <taxon>Rehmannieae</taxon>
        <taxon>Rehmannia</taxon>
    </lineage>
</organism>
<evidence type="ECO:0000256" key="5">
    <source>
        <dbReference type="SAM" id="MobiDB-lite"/>
    </source>
</evidence>
<dbReference type="SUPFAM" id="SSF46689">
    <property type="entry name" value="Homeodomain-like"/>
    <property type="match status" value="1"/>
</dbReference>
<keyword evidence="9" id="KW-1185">Reference proteome</keyword>
<protein>
    <recommendedName>
        <fullName evidence="10">SANT domain-containing protein</fullName>
    </recommendedName>
</protein>
<feature type="compositionally biased region" description="Polar residues" evidence="5">
    <location>
        <begin position="629"/>
        <end position="649"/>
    </location>
</feature>
<name>A0ABR0VUI1_REHGL</name>
<evidence type="ECO:0000259" key="7">
    <source>
        <dbReference type="Pfam" id="PF25826"/>
    </source>
</evidence>
<keyword evidence="2" id="KW-0805">Transcription regulation</keyword>
<dbReference type="PANTHER" id="PTHR13859">
    <property type="entry name" value="ATROPHIN-RELATED"/>
    <property type="match status" value="1"/>
</dbReference>
<feature type="region of interest" description="Disordered" evidence="5">
    <location>
        <begin position="467"/>
        <end position="499"/>
    </location>
</feature>
<dbReference type="Gene3D" id="1.10.10.60">
    <property type="entry name" value="Homeodomain-like"/>
    <property type="match status" value="1"/>
</dbReference>
<comment type="subcellular location">
    <subcellularLocation>
        <location evidence="1">Nucleus</location>
    </subcellularLocation>
</comment>
<evidence type="ECO:0000313" key="8">
    <source>
        <dbReference type="EMBL" id="KAK6138928.1"/>
    </source>
</evidence>
<sequence>MASSHLGQNGDCFNNPHVEKLLSPEHNGFREAKVSPQIPSDSHDAVDKFGEPEILPRIGDVYQVELPPLTESRSRKLTDAETRAVPYQNFLIGLPILLTWISSLRCNVLGSRSRSKSTLGKRSRPGYLLVPGLVCEYWNPTEKDSFLLGLYIFEKNFVEVRRFVGTKEMGALLSFYYGEFYGSQEYRRWSDCRKMKGKKGIYGQRIFSGVRQQELLSRILPRVSQECRNAILEVSKTFADEKMSLADYVSSLKAMVGMNGLIEAVGIGRGKLDLTRMAVEPSRSNQVNIMRPEIPTGKACSSLTTAEIVKFLNGDYRLSKARSNDLFWEAVWPRLLARGWHSEQPKNQGYICNSRHCLVFLMPGIKKFSRRKLSKGEQYFDSVTDVLSKVAREPGLIELDSEEDGGSKKKEEYESPGERKLERDDNDVDKKQQHCYLQPRTPKRNTVVLKFTVVDTSLSDGKVRELRSLPSETSNAFTAQERNEDSYEDTSEENSDESNCIDTAMLDASVTDDVFPKTAKSDEKILIGHHDSYKDTRTVSPDISGPLVPDFKKKKKDSRGNNQSKKVSKSQSSRKMKQDNVDHVGPTTKRSRILTACSKEETNAGLLTSSRLENGMLSSCRSGVNEVTENLSSQVGPSWDKLSTVSLPRSSPGEKGRPLLLSAGGVMGPSEPANSSAAPQIEEAENGASNSGNSNMLVESQVPPPEANKDTVSGR</sequence>
<feature type="domain" description="DUF7952" evidence="7">
    <location>
        <begin position="138"/>
        <end position="268"/>
    </location>
</feature>
<proteinExistence type="predicted"/>